<dbReference type="EMBL" id="CABVLU010000001">
    <property type="protein sequence ID" value="VVT43678.1"/>
    <property type="molecule type" value="Genomic_DNA"/>
</dbReference>
<feature type="compositionally biased region" description="Basic and acidic residues" evidence="4">
    <location>
        <begin position="811"/>
        <end position="824"/>
    </location>
</feature>
<dbReference type="SUPFAM" id="SSF48371">
    <property type="entry name" value="ARM repeat"/>
    <property type="match status" value="1"/>
</dbReference>
<sequence>MAPDLYAKLIGNSEPERLQAAVALLDRLIKADDPADWDAALNRLAQTLVSPRQAARLGASMALTELLNERYKKIKVSEYLALLPPASKTGADNRYAALFGTQALINSKVFAYKHTSIEDFKLVADLLLSLAKDKTEDAAIKEAAYVALCRLAARITDAAAFSQEDATKYLLEAVHTDLSASFTPEGVAIYLSIPDSLRVQFGALTDGWASGDPLAKGNFASLSKVLAVSIPESASVDIAKENAWKSKKKGAYGQPKQVTQPPKPNMVWEKIALAYLSLIHSPESSKQKKHKSSKKSSSKNTTPDSIERVSFDDFWKSAVDNVFFSQAATPQKRLIGLDIFQVFLDVFSTALPSALPLAGAIFSPNLIRVVTTPKVEKSAAALLQRAIKSFATGIVTASKASPALAAAFLEAIYASKAAHNFDMLTKTKTTQELLTLALTPEYVPVLSKFYLDAFITPFPDDARQGSDSQLVELRRKWALERLIHLIKSPVLQKFTALPTEWLDNLLYTLIRLAFFKDAQQSSEKKEKSKKRKHEDSLEETNFSAPSPELSPATITLTQEKVSSIIGLTVNLKRPDNITWPYRTLSKMVKLESNSSLESLVKFEESDLLIKNKTKALQTLEKIRVKRQSSPHVDGPQLEAFELLFSLVIFQIYTSDTEAGGILEELQACYNTIQGQSQTDEVVMGKPGSTSSNNKEDSDSDSDSDDEDDEDEEVDVSLVLTEILLSFISRESAVLRKVSETVWKTFVPQITRESLQRLYDVLVVDESTDGQSGIFENLDGLEDEMDEDDEEDDEEEEEDDEDDDEEEEENDNKEKEESGDNKISNEDDEEDNQESVRDKIEQVEEESRRKLAEALGIAGNGEAKNGKDSDDEVDENDNDNDDDDDDDDDDNDDDESMDDEQMMALDGHLAAIFRERQRALSEHSNHGGPTKRAQRKKEAKAARHNMVQFKTRVLDLLSVYIQAQPSSPLILTMVVPLLNLIKVTRDKTLGEKAVGLLKKDVCKVKIGSEIAEGIKKDIVFEIEGGDDGCCGGNGDCGDACGSHKHDEMDVDEDEDEDHDHDDDDDDDESDNDEDNKSTESKSTAATSDDDESDDDDDTVYQVATSDLLEWIQEIHSLAWKSQRASLTQACNQSSVFLSKALLIADFTCLQAVLSVYMASMHDWLSNRQNKLAPAMFNDFLNWAYSFRQQKFGAAAAATAIAAASVDASVNGNSNKKEPKSQKAPKQQKQPKNKTGSKKK</sequence>
<comment type="subcellular location">
    <subcellularLocation>
        <location evidence="1">Nucleus</location>
    </subcellularLocation>
</comment>
<name>A0A5E8AY55_9ASCO</name>
<dbReference type="Pfam" id="PF04931">
    <property type="entry name" value="DNA_pol_phi"/>
    <property type="match status" value="1"/>
</dbReference>
<feature type="compositionally biased region" description="Acidic residues" evidence="4">
    <location>
        <begin position="1047"/>
        <end position="1072"/>
    </location>
</feature>
<keyword evidence="6" id="KW-1185">Reference proteome</keyword>
<evidence type="ECO:0000256" key="1">
    <source>
        <dbReference type="ARBA" id="ARBA00004123"/>
    </source>
</evidence>
<dbReference type="RefSeq" id="XP_031850710.1">
    <property type="nucleotide sequence ID" value="XM_031994819.1"/>
</dbReference>
<feature type="region of interest" description="Disordered" evidence="4">
    <location>
        <begin position="523"/>
        <end position="549"/>
    </location>
</feature>
<dbReference type="Proteomes" id="UP000398389">
    <property type="component" value="Unassembled WGS sequence"/>
</dbReference>
<feature type="region of interest" description="Disordered" evidence="4">
    <location>
        <begin position="282"/>
        <end position="305"/>
    </location>
</feature>
<proteinExistence type="inferred from homology"/>
<dbReference type="InterPro" id="IPR016024">
    <property type="entry name" value="ARM-type_fold"/>
</dbReference>
<evidence type="ECO:0000313" key="6">
    <source>
        <dbReference type="Proteomes" id="UP000398389"/>
    </source>
</evidence>
<gene>
    <name evidence="5" type="ORF">SAPINGB_P000095</name>
</gene>
<feature type="region of interest" description="Disordered" evidence="4">
    <location>
        <begin position="1206"/>
        <end position="1238"/>
    </location>
</feature>
<feature type="compositionally biased region" description="Acidic residues" evidence="4">
    <location>
        <begin position="697"/>
        <end position="713"/>
    </location>
</feature>
<dbReference type="GeneID" id="43578919"/>
<feature type="compositionally biased region" description="Acidic residues" evidence="4">
    <location>
        <begin position="1086"/>
        <end position="1096"/>
    </location>
</feature>
<keyword evidence="3" id="KW-0539">Nucleus</keyword>
<dbReference type="InterPro" id="IPR007015">
    <property type="entry name" value="DNA_pol_V/MYBBP1A"/>
</dbReference>
<protein>
    <recommendedName>
        <fullName evidence="7">DNA polymerase V</fullName>
    </recommendedName>
</protein>
<feature type="region of interest" description="Disordered" evidence="4">
    <location>
        <begin position="678"/>
        <end position="713"/>
    </location>
</feature>
<organism evidence="5 6">
    <name type="scientific">Magnusiomyces paraingens</name>
    <dbReference type="NCBI Taxonomy" id="2606893"/>
    <lineage>
        <taxon>Eukaryota</taxon>
        <taxon>Fungi</taxon>
        <taxon>Dikarya</taxon>
        <taxon>Ascomycota</taxon>
        <taxon>Saccharomycotina</taxon>
        <taxon>Dipodascomycetes</taxon>
        <taxon>Dipodascales</taxon>
        <taxon>Dipodascaceae</taxon>
        <taxon>Magnusiomyces</taxon>
    </lineage>
</organism>
<evidence type="ECO:0000256" key="3">
    <source>
        <dbReference type="ARBA" id="ARBA00023242"/>
    </source>
</evidence>
<feature type="compositionally biased region" description="Basic residues" evidence="4">
    <location>
        <begin position="287"/>
        <end position="297"/>
    </location>
</feature>
<reference evidence="5 6" key="1">
    <citation type="submission" date="2019-09" db="EMBL/GenBank/DDBJ databases">
        <authorList>
            <person name="Brejova B."/>
        </authorList>
    </citation>
    <scope>NUCLEOTIDE SEQUENCE [LARGE SCALE GENOMIC DNA]</scope>
</reference>
<feature type="region of interest" description="Disordered" evidence="4">
    <location>
        <begin position="770"/>
        <end position="897"/>
    </location>
</feature>
<dbReference type="GO" id="GO:0005730">
    <property type="term" value="C:nucleolus"/>
    <property type="evidence" value="ECO:0007669"/>
    <property type="project" value="InterPro"/>
</dbReference>
<evidence type="ECO:0000256" key="2">
    <source>
        <dbReference type="ARBA" id="ARBA00006809"/>
    </source>
</evidence>
<feature type="region of interest" description="Disordered" evidence="4">
    <location>
        <begin position="1043"/>
        <end position="1096"/>
    </location>
</feature>
<dbReference type="GO" id="GO:0000182">
    <property type="term" value="F:rDNA binding"/>
    <property type="evidence" value="ECO:0007669"/>
    <property type="project" value="TreeGrafter"/>
</dbReference>
<dbReference type="PANTHER" id="PTHR13213:SF2">
    <property type="entry name" value="MYB-BINDING PROTEIN 1A"/>
    <property type="match status" value="1"/>
</dbReference>
<dbReference type="GO" id="GO:0006355">
    <property type="term" value="P:regulation of DNA-templated transcription"/>
    <property type="evidence" value="ECO:0007669"/>
    <property type="project" value="InterPro"/>
</dbReference>
<feature type="compositionally biased region" description="Acidic residues" evidence="4">
    <location>
        <begin position="868"/>
        <end position="897"/>
    </location>
</feature>
<accession>A0A5E8AY55</accession>
<feature type="compositionally biased region" description="Acidic residues" evidence="4">
    <location>
        <begin position="778"/>
        <end position="810"/>
    </location>
</feature>
<feature type="region of interest" description="Disordered" evidence="4">
    <location>
        <begin position="918"/>
        <end position="941"/>
    </location>
</feature>
<feature type="compositionally biased region" description="Basic and acidic residues" evidence="4">
    <location>
        <begin position="833"/>
        <end position="851"/>
    </location>
</feature>
<evidence type="ECO:0000256" key="4">
    <source>
        <dbReference type="SAM" id="MobiDB-lite"/>
    </source>
</evidence>
<feature type="compositionally biased region" description="Basic residues" evidence="4">
    <location>
        <begin position="1227"/>
        <end position="1238"/>
    </location>
</feature>
<comment type="similarity">
    <text evidence="2">Belongs to the MYBBP1A family.</text>
</comment>
<evidence type="ECO:0000313" key="5">
    <source>
        <dbReference type="EMBL" id="VVT43678.1"/>
    </source>
</evidence>
<dbReference type="AlphaFoldDB" id="A0A5E8AY55"/>
<evidence type="ECO:0008006" key="7">
    <source>
        <dbReference type="Google" id="ProtNLM"/>
    </source>
</evidence>
<dbReference type="OrthoDB" id="342531at2759"/>
<dbReference type="PANTHER" id="PTHR13213">
    <property type="entry name" value="MYB-BINDING PROTEIN 1A FAMILY MEMBER"/>
    <property type="match status" value="1"/>
</dbReference>